<dbReference type="Proteomes" id="UP000183832">
    <property type="component" value="Unassembled WGS sequence"/>
</dbReference>
<accession>A0A1J1IJX4</accession>
<reference evidence="1 2" key="1">
    <citation type="submission" date="2015-04" db="EMBL/GenBank/DDBJ databases">
        <authorList>
            <person name="Syromyatnikov M.Y."/>
            <person name="Popov V.N."/>
        </authorList>
    </citation>
    <scope>NUCLEOTIDE SEQUENCE [LARGE SCALE GENOMIC DNA]</scope>
</reference>
<dbReference type="EMBL" id="CVRI01000050">
    <property type="protein sequence ID" value="CRK99366.1"/>
    <property type="molecule type" value="Genomic_DNA"/>
</dbReference>
<dbReference type="AlphaFoldDB" id="A0A1J1IJX4"/>
<protein>
    <submittedName>
        <fullName evidence="1">CLUMA_CG012762, isoform A</fullName>
    </submittedName>
</protein>
<evidence type="ECO:0000313" key="1">
    <source>
        <dbReference type="EMBL" id="CRK99366.1"/>
    </source>
</evidence>
<keyword evidence="2" id="KW-1185">Reference proteome</keyword>
<name>A0A1J1IJX4_9DIPT</name>
<evidence type="ECO:0000313" key="2">
    <source>
        <dbReference type="Proteomes" id="UP000183832"/>
    </source>
</evidence>
<sequence length="75" mass="8777">MPVMRMTAVDRWKRDNLKRSPKQSNHPDFILWKLFPSHFFRLQYIKSPDCGNAKNQDTAAAAAAKETNFLFCVLY</sequence>
<proteinExistence type="predicted"/>
<gene>
    <name evidence="1" type="ORF">CLUMA_CG012762</name>
</gene>
<organism evidence="1 2">
    <name type="scientific">Clunio marinus</name>
    <dbReference type="NCBI Taxonomy" id="568069"/>
    <lineage>
        <taxon>Eukaryota</taxon>
        <taxon>Metazoa</taxon>
        <taxon>Ecdysozoa</taxon>
        <taxon>Arthropoda</taxon>
        <taxon>Hexapoda</taxon>
        <taxon>Insecta</taxon>
        <taxon>Pterygota</taxon>
        <taxon>Neoptera</taxon>
        <taxon>Endopterygota</taxon>
        <taxon>Diptera</taxon>
        <taxon>Nematocera</taxon>
        <taxon>Chironomoidea</taxon>
        <taxon>Chironomidae</taxon>
        <taxon>Clunio</taxon>
    </lineage>
</organism>